<dbReference type="Proteomes" id="UP000077628">
    <property type="component" value="Unassembled WGS sequence"/>
</dbReference>
<sequence length="75" mass="8202">MVVGQQFLPVRQGRHSFEKQATDALVQQAVAVGAESGVVPNFVVHGQANEPAIQQVEIDMLCQLPFWTDGKQDVL</sequence>
<organism evidence="1 2">
    <name type="scientific">Methylomonas koyamae</name>
    <dbReference type="NCBI Taxonomy" id="702114"/>
    <lineage>
        <taxon>Bacteria</taxon>
        <taxon>Pseudomonadati</taxon>
        <taxon>Pseudomonadota</taxon>
        <taxon>Gammaproteobacteria</taxon>
        <taxon>Methylococcales</taxon>
        <taxon>Methylococcaceae</taxon>
        <taxon>Methylomonas</taxon>
    </lineage>
</organism>
<evidence type="ECO:0000313" key="2">
    <source>
        <dbReference type="Proteomes" id="UP000077628"/>
    </source>
</evidence>
<dbReference type="AlphaFoldDB" id="A0A177NCY0"/>
<dbReference type="EMBL" id="LUUK01000190">
    <property type="protein sequence ID" value="OAI15916.1"/>
    <property type="molecule type" value="Genomic_DNA"/>
</dbReference>
<dbReference type="STRING" id="702114.A1355_10435"/>
<evidence type="ECO:0000313" key="1">
    <source>
        <dbReference type="EMBL" id="OAI15916.1"/>
    </source>
</evidence>
<comment type="caution">
    <text evidence="1">The sequence shown here is derived from an EMBL/GenBank/DDBJ whole genome shotgun (WGS) entry which is preliminary data.</text>
</comment>
<name>A0A177NCY0_9GAMM</name>
<protein>
    <submittedName>
        <fullName evidence="1">Uncharacterized protein</fullName>
    </submittedName>
</protein>
<proteinExistence type="predicted"/>
<accession>A0A177NCY0</accession>
<reference evidence="2" key="1">
    <citation type="submission" date="2016-03" db="EMBL/GenBank/DDBJ databases">
        <authorList>
            <person name="Heylen K."/>
            <person name="De Vos P."/>
            <person name="Vekeman B."/>
        </authorList>
    </citation>
    <scope>NUCLEOTIDE SEQUENCE [LARGE SCALE GENOMIC DNA]</scope>
    <source>
        <strain evidence="2">R-45383</strain>
    </source>
</reference>
<keyword evidence="2" id="KW-1185">Reference proteome</keyword>
<gene>
    <name evidence="1" type="ORF">A1355_10435</name>
</gene>